<evidence type="ECO:0000313" key="10">
    <source>
        <dbReference type="EMBL" id="AZG47317.1"/>
    </source>
</evidence>
<dbReference type="RefSeq" id="WP_232016983.1">
    <property type="nucleotide sequence ID" value="NZ_CP033972.1"/>
</dbReference>
<keyword evidence="5 7" id="KW-1133">Transmembrane helix</keyword>
<organism evidence="10 11">
    <name type="scientific">Gordonia insulae</name>
    <dbReference type="NCBI Taxonomy" id="2420509"/>
    <lineage>
        <taxon>Bacteria</taxon>
        <taxon>Bacillati</taxon>
        <taxon>Actinomycetota</taxon>
        <taxon>Actinomycetes</taxon>
        <taxon>Mycobacteriales</taxon>
        <taxon>Gordoniaceae</taxon>
        <taxon>Gordonia</taxon>
    </lineage>
</organism>
<dbReference type="PANTHER" id="PTHR30151:SF0">
    <property type="entry name" value="ABC TRANSPORTER PERMEASE PROTEIN MJ0413-RELATED"/>
    <property type="match status" value="1"/>
</dbReference>
<evidence type="ECO:0000256" key="4">
    <source>
        <dbReference type="ARBA" id="ARBA00022692"/>
    </source>
</evidence>
<proteinExistence type="inferred from homology"/>
<reference evidence="10 11" key="1">
    <citation type="submission" date="2018-11" db="EMBL/GenBank/DDBJ databases">
        <title>Gordonia insulae sp. nov., isolated from an island soil.</title>
        <authorList>
            <person name="Kim Y.S."/>
            <person name="Kim S.B."/>
        </authorList>
    </citation>
    <scope>NUCLEOTIDE SEQUENCE [LARGE SCALE GENOMIC DNA]</scope>
    <source>
        <strain evidence="10 11">MMS17-SY073</strain>
    </source>
</reference>
<dbReference type="CDD" id="cd06261">
    <property type="entry name" value="TM_PBP2"/>
    <property type="match status" value="1"/>
</dbReference>
<evidence type="ECO:0000256" key="7">
    <source>
        <dbReference type="RuleBase" id="RU363032"/>
    </source>
</evidence>
<comment type="subcellular location">
    <subcellularLocation>
        <location evidence="1 7">Cell membrane</location>
        <topology evidence="1 7">Multi-pass membrane protein</topology>
    </subcellularLocation>
</comment>
<dbReference type="GO" id="GO:0005886">
    <property type="term" value="C:plasma membrane"/>
    <property type="evidence" value="ECO:0007669"/>
    <property type="project" value="UniProtKB-SubCell"/>
</dbReference>
<comment type="similarity">
    <text evidence="7">Belongs to the binding-protein-dependent transport system permease family.</text>
</comment>
<feature type="transmembrane region" description="Helical" evidence="7">
    <location>
        <begin position="148"/>
        <end position="168"/>
    </location>
</feature>
<keyword evidence="4 7" id="KW-0812">Transmembrane</keyword>
<dbReference type="FunFam" id="1.10.3720.10:FF:000003">
    <property type="entry name" value="Aliphatic sulfonate ABC transporter permease"/>
    <property type="match status" value="1"/>
</dbReference>
<dbReference type="Proteomes" id="UP000271469">
    <property type="component" value="Chromosome"/>
</dbReference>
<protein>
    <submittedName>
        <fullName evidence="10">Bicarbonate transport system permease protein CmpB</fullName>
    </submittedName>
</protein>
<feature type="transmembrane region" description="Helical" evidence="7">
    <location>
        <begin position="269"/>
        <end position="293"/>
    </location>
</feature>
<feature type="transmembrane region" description="Helical" evidence="7">
    <location>
        <begin position="174"/>
        <end position="195"/>
    </location>
</feature>
<dbReference type="InterPro" id="IPR035906">
    <property type="entry name" value="MetI-like_sf"/>
</dbReference>
<dbReference type="Pfam" id="PF00528">
    <property type="entry name" value="BPD_transp_1"/>
    <property type="match status" value="1"/>
</dbReference>
<dbReference type="SUPFAM" id="SSF161098">
    <property type="entry name" value="MetI-like"/>
    <property type="match status" value="1"/>
</dbReference>
<evidence type="ECO:0000256" key="5">
    <source>
        <dbReference type="ARBA" id="ARBA00022989"/>
    </source>
</evidence>
<feature type="transmembrane region" description="Helical" evidence="7">
    <location>
        <begin position="216"/>
        <end position="249"/>
    </location>
</feature>
<gene>
    <name evidence="10" type="primary">cmpB</name>
    <name evidence="10" type="ORF">D7316_03925</name>
</gene>
<dbReference type="Gene3D" id="1.10.3720.10">
    <property type="entry name" value="MetI-like"/>
    <property type="match status" value="1"/>
</dbReference>
<keyword evidence="11" id="KW-1185">Reference proteome</keyword>
<dbReference type="EMBL" id="CP033972">
    <property type="protein sequence ID" value="AZG47317.1"/>
    <property type="molecule type" value="Genomic_DNA"/>
</dbReference>
<keyword evidence="3" id="KW-1003">Cell membrane</keyword>
<evidence type="ECO:0000313" key="11">
    <source>
        <dbReference type="Proteomes" id="UP000271469"/>
    </source>
</evidence>
<dbReference type="KEGG" id="gom:D7316_03925"/>
<feature type="transmembrane region" description="Helical" evidence="7">
    <location>
        <begin position="52"/>
        <end position="73"/>
    </location>
</feature>
<feature type="region of interest" description="Disordered" evidence="8">
    <location>
        <begin position="1"/>
        <end position="44"/>
    </location>
</feature>
<evidence type="ECO:0000256" key="6">
    <source>
        <dbReference type="ARBA" id="ARBA00023136"/>
    </source>
</evidence>
<feature type="transmembrane region" description="Helical" evidence="7">
    <location>
        <begin position="117"/>
        <end position="136"/>
    </location>
</feature>
<evidence type="ECO:0000256" key="3">
    <source>
        <dbReference type="ARBA" id="ARBA00022475"/>
    </source>
</evidence>
<dbReference type="InterPro" id="IPR000515">
    <property type="entry name" value="MetI-like"/>
</dbReference>
<feature type="domain" description="ABC transmembrane type-1" evidence="9">
    <location>
        <begin position="110"/>
        <end position="294"/>
    </location>
</feature>
<evidence type="ECO:0000259" key="9">
    <source>
        <dbReference type="PROSITE" id="PS50928"/>
    </source>
</evidence>
<dbReference type="PANTHER" id="PTHR30151">
    <property type="entry name" value="ALKANE SULFONATE ABC TRANSPORTER-RELATED, MEMBRANE SUBUNIT"/>
    <property type="match status" value="1"/>
</dbReference>
<evidence type="ECO:0000256" key="2">
    <source>
        <dbReference type="ARBA" id="ARBA00022448"/>
    </source>
</evidence>
<keyword evidence="6 7" id="KW-0472">Membrane</keyword>
<evidence type="ECO:0000256" key="8">
    <source>
        <dbReference type="SAM" id="MobiDB-lite"/>
    </source>
</evidence>
<feature type="compositionally biased region" description="Low complexity" evidence="8">
    <location>
        <begin position="13"/>
        <end position="44"/>
    </location>
</feature>
<dbReference type="AlphaFoldDB" id="A0A3G8JQE0"/>
<dbReference type="GO" id="GO:0042918">
    <property type="term" value="P:alkanesulfonate transmembrane transport"/>
    <property type="evidence" value="ECO:0007669"/>
    <property type="project" value="UniProtKB-ARBA"/>
</dbReference>
<name>A0A3G8JQE0_9ACTN</name>
<accession>A0A3G8JQE0</accession>
<keyword evidence="2 7" id="KW-0813">Transport</keyword>
<evidence type="ECO:0000256" key="1">
    <source>
        <dbReference type="ARBA" id="ARBA00004651"/>
    </source>
</evidence>
<dbReference type="PROSITE" id="PS50928">
    <property type="entry name" value="ABC_TM1"/>
    <property type="match status" value="1"/>
</dbReference>
<sequence>MAHMAPTQDRPLAPGEPAADPTEAAAPPMSGHSTPTSSDGSSASTSTKLRRIALTIVLPLIPIAAFVVIWHLLTTNQVVAWLRFNRMPTPGAVFDGFVERLSSGGYYADLFASLQRILLGFGLAAIIGITLGMVIGRSDIARKTLRPFIEMIRPIPAIALVPLTILLFPSSEQGIVFITFFAAFFPVLVSTIHAMDSLPKVWEEAALTMGASRWTILRCVVLPGAMPGIFAGLSVAMGVAWICVVSAEMISGQFGIGYYTWQSYGLLDYAGVVVGMLSIGALGLITAWIVELIGRRVNHWLPRASR</sequence>